<dbReference type="Gene3D" id="1.10.260.40">
    <property type="entry name" value="lambda repressor-like DNA-binding domains"/>
    <property type="match status" value="1"/>
</dbReference>
<reference evidence="1 2" key="1">
    <citation type="submission" date="2019-07" db="EMBL/GenBank/DDBJ databases">
        <title>Genome sequencing of Parabacteroides distasonis iSURF_7.</title>
        <authorList>
            <person name="Degefu H.N."/>
            <person name="Ruoff K.L."/>
            <person name="Price C.E."/>
            <person name="Valls R.A."/>
            <person name="O'Toole G.A."/>
        </authorList>
    </citation>
    <scope>NUCLEOTIDE SEQUENCE [LARGE SCALE GENOMIC DNA]</scope>
    <source>
        <strain evidence="1 2">CFPLTA003_1B</strain>
    </source>
</reference>
<gene>
    <name evidence="1" type="ORF">FSA05_20900</name>
</gene>
<dbReference type="PROSITE" id="PS50943">
    <property type="entry name" value="HTH_CROC1"/>
    <property type="match status" value="1"/>
</dbReference>
<evidence type="ECO:0000313" key="1">
    <source>
        <dbReference type="EMBL" id="TWV58646.1"/>
    </source>
</evidence>
<name>A0A3R6C6N0_PARDI</name>
<proteinExistence type="predicted"/>
<dbReference type="GO" id="GO:0003677">
    <property type="term" value="F:DNA binding"/>
    <property type="evidence" value="ECO:0007669"/>
    <property type="project" value="InterPro"/>
</dbReference>
<dbReference type="EMBL" id="VOHW01000019">
    <property type="protein sequence ID" value="TWV58646.1"/>
    <property type="molecule type" value="Genomic_DNA"/>
</dbReference>
<accession>A0A3R6C6N0</accession>
<dbReference type="InterPro" id="IPR001387">
    <property type="entry name" value="Cro/C1-type_HTH"/>
</dbReference>
<protein>
    <submittedName>
        <fullName evidence="1">Helix-turn-helix transcriptional regulator</fullName>
    </submittedName>
</protein>
<dbReference type="InterPro" id="IPR010982">
    <property type="entry name" value="Lambda_DNA-bd_dom_sf"/>
</dbReference>
<dbReference type="Pfam" id="PF01381">
    <property type="entry name" value="HTH_3"/>
    <property type="match status" value="1"/>
</dbReference>
<dbReference type="Proteomes" id="UP000315827">
    <property type="component" value="Unassembled WGS sequence"/>
</dbReference>
<comment type="caution">
    <text evidence="1">The sequence shown here is derived from an EMBL/GenBank/DDBJ whole genome shotgun (WGS) entry which is preliminary data.</text>
</comment>
<dbReference type="SMART" id="SM00530">
    <property type="entry name" value="HTH_XRE"/>
    <property type="match status" value="1"/>
</dbReference>
<dbReference type="SUPFAM" id="SSF47413">
    <property type="entry name" value="lambda repressor-like DNA-binding domains"/>
    <property type="match status" value="1"/>
</dbReference>
<dbReference type="RefSeq" id="WP_005868527.1">
    <property type="nucleotide sequence ID" value="NZ_CAXSKO010000020.1"/>
</dbReference>
<sequence length="145" mass="16407">MEEISKVTKSRVHHGFNISIARNRKGLKQAALADMLGISQQRLSQLENQRVVKDEILEKVSEATGVSVEDLKTIEEPMSVYIENNNTISDSSNIGSVGDSIGEYTQTYNTNPLDKIVELYERLLKEEKERVKTLEKRIKELEGKA</sequence>
<dbReference type="CDD" id="cd00093">
    <property type="entry name" value="HTH_XRE"/>
    <property type="match status" value="1"/>
</dbReference>
<organism evidence="1 2">
    <name type="scientific">Parabacteroides distasonis</name>
    <dbReference type="NCBI Taxonomy" id="823"/>
    <lineage>
        <taxon>Bacteria</taxon>
        <taxon>Pseudomonadati</taxon>
        <taxon>Bacteroidota</taxon>
        <taxon>Bacteroidia</taxon>
        <taxon>Bacteroidales</taxon>
        <taxon>Tannerellaceae</taxon>
        <taxon>Parabacteroides</taxon>
    </lineage>
</organism>
<evidence type="ECO:0000313" key="2">
    <source>
        <dbReference type="Proteomes" id="UP000315827"/>
    </source>
</evidence>
<dbReference type="AlphaFoldDB" id="A0A3R6C6N0"/>